<dbReference type="GO" id="GO:0140581">
    <property type="term" value="F:P-type monovalent copper transporter activity"/>
    <property type="evidence" value="ECO:0007669"/>
    <property type="project" value="UniProtKB-EC"/>
</dbReference>
<feature type="transmembrane region" description="Helical" evidence="14">
    <location>
        <begin position="678"/>
        <end position="699"/>
    </location>
</feature>
<dbReference type="Pfam" id="PF00403">
    <property type="entry name" value="HMA"/>
    <property type="match status" value="4"/>
</dbReference>
<protein>
    <recommendedName>
        <fullName evidence="2">P-type Cu(+) transporter</fullName>
        <ecNumber evidence="2">7.2.2.8</ecNumber>
    </recommendedName>
</protein>
<gene>
    <name evidence="16" type="ORF">TMSB3V08_LOCUS9218</name>
</gene>
<sequence>MRGNEPLVADYKTSKARGHSASFGVTRAKMPVHLYWSRGAAARAQVTRDAMDDEDISVHLDEPKEAVMAHCLLRVEGMTCQSCVRTIEQTLGTKPGVQTVQIHLEEKEAKVVYDSSTTNPDDICSAIEEMGFDAAVKEEKTVLLHVAGMTCNSCAENIQTVVSQKAGIERVQVDLKQNEAYIAYQSSTNTQTIIDYINEMGFEASLKETPRSQGQKESKIIPTKCQKSPESFSKKLTENNLELKKCFLHIKGMTCASCVAAIEKHCRKLYGVQSVLVALLAAKAEVKYDSTMISPADIAASISDLGFPASLLQETTTGEGIVELKIEGMTCSSCVNKIESAVKKLRGVQSASVALTTQRGKFGFDSEITGPRDIIDVIHKLGFSASLLTNKDKDSRAYLDQRAVIRKWRNAFLVSLIFGVPCMLIMAYFMFVMSMGLKTHKDMCCLIPGLSMENFLLFIFSTPVQLFGGWHFYIQAWRAVRHNTTNMDVLITMATMISYIYSVAVLIAAIAMKQNTSPQTFFDTPPMLLVFISMGRWFEHVAKGKTSEALSKLLSLKATDAVLVTVGPQFEILSEKLIGVDLVHRGDLLKVVPGSKVPVDGKVVYGHSTCDEALITGESMPVTKKIGSVVIGGSINQNGLLIMSATLTGEATTLAQIVRLVEDAQTSKAPIQQLADRIAGYFVPFVIVVSTITLVGWIISGYVDLKHLPIKVLIKQYTTKNEPLKVNEDGGEIPLYILTGKTWS</sequence>
<evidence type="ECO:0000256" key="5">
    <source>
        <dbReference type="ARBA" id="ARBA00022723"/>
    </source>
</evidence>
<feature type="transmembrane region" description="Helical" evidence="14">
    <location>
        <begin position="489"/>
        <end position="512"/>
    </location>
</feature>
<keyword evidence="5" id="KW-0479">Metal-binding</keyword>
<keyword evidence="7" id="KW-0406">Ion transport</keyword>
<keyword evidence="9" id="KW-0460">Magnesium</keyword>
<keyword evidence="12" id="KW-0186">Copper</keyword>
<feature type="domain" description="HMA" evidence="15">
    <location>
        <begin position="320"/>
        <end position="386"/>
    </location>
</feature>
<keyword evidence="4 14" id="KW-0812">Transmembrane</keyword>
<accession>A0A7R9EEH5</accession>
<dbReference type="FunFam" id="2.70.150.10:FF:000002">
    <property type="entry name" value="Copper-transporting ATPase 1, putative"/>
    <property type="match status" value="1"/>
</dbReference>
<dbReference type="GO" id="GO:0005886">
    <property type="term" value="C:plasma membrane"/>
    <property type="evidence" value="ECO:0007669"/>
    <property type="project" value="TreeGrafter"/>
</dbReference>
<evidence type="ECO:0000256" key="13">
    <source>
        <dbReference type="ARBA" id="ARBA00023136"/>
    </source>
</evidence>
<dbReference type="InterPro" id="IPR017969">
    <property type="entry name" value="Heavy-metal-associated_CS"/>
</dbReference>
<dbReference type="SUPFAM" id="SSF81653">
    <property type="entry name" value="Calcium ATPase, transduction domain A"/>
    <property type="match status" value="1"/>
</dbReference>
<keyword evidence="3" id="KW-0813">Transport</keyword>
<dbReference type="EC" id="7.2.2.8" evidence="2"/>
<dbReference type="PANTHER" id="PTHR43520:SF8">
    <property type="entry name" value="P-TYPE CU(+) TRANSPORTER"/>
    <property type="match status" value="1"/>
</dbReference>
<dbReference type="EMBL" id="OB795637">
    <property type="protein sequence ID" value="CAD7432511.1"/>
    <property type="molecule type" value="Genomic_DNA"/>
</dbReference>
<evidence type="ECO:0000256" key="9">
    <source>
        <dbReference type="ARBA" id="ARBA00022842"/>
    </source>
</evidence>
<evidence type="ECO:0000256" key="10">
    <source>
        <dbReference type="ARBA" id="ARBA00022967"/>
    </source>
</evidence>
<dbReference type="SUPFAM" id="SSF55008">
    <property type="entry name" value="HMA, heavy metal-associated domain"/>
    <property type="match status" value="4"/>
</dbReference>
<dbReference type="Gene3D" id="3.30.70.100">
    <property type="match status" value="4"/>
</dbReference>
<dbReference type="PROSITE" id="PS50846">
    <property type="entry name" value="HMA_2"/>
    <property type="match status" value="4"/>
</dbReference>
<comment type="subcellular location">
    <subcellularLocation>
        <location evidence="1">Endomembrane system</location>
        <topology evidence="1">Multi-pass membrane protein</topology>
    </subcellularLocation>
</comment>
<proteinExistence type="predicted"/>
<dbReference type="GO" id="GO:0055070">
    <property type="term" value="P:copper ion homeostasis"/>
    <property type="evidence" value="ECO:0007669"/>
    <property type="project" value="TreeGrafter"/>
</dbReference>
<dbReference type="InterPro" id="IPR008250">
    <property type="entry name" value="ATPase_P-typ_transduc_dom_A_sf"/>
</dbReference>
<dbReference type="NCBIfam" id="TIGR00003">
    <property type="entry name" value="copper ion binding protein"/>
    <property type="match status" value="4"/>
</dbReference>
<dbReference type="PROSITE" id="PS01047">
    <property type="entry name" value="HMA_1"/>
    <property type="match status" value="3"/>
</dbReference>
<feature type="domain" description="HMA" evidence="15">
    <location>
        <begin position="140"/>
        <end position="205"/>
    </location>
</feature>
<dbReference type="CDD" id="cd00371">
    <property type="entry name" value="HMA"/>
    <property type="match status" value="4"/>
</dbReference>
<keyword evidence="11 14" id="KW-1133">Transmembrane helix</keyword>
<dbReference type="GO" id="GO:0015677">
    <property type="term" value="P:copper ion import"/>
    <property type="evidence" value="ECO:0007669"/>
    <property type="project" value="TreeGrafter"/>
</dbReference>
<dbReference type="InterPro" id="IPR059000">
    <property type="entry name" value="ATPase_P-type_domA"/>
</dbReference>
<dbReference type="AlphaFoldDB" id="A0A7R9EEH5"/>
<evidence type="ECO:0000256" key="2">
    <source>
        <dbReference type="ARBA" id="ARBA00012517"/>
    </source>
</evidence>
<dbReference type="FunFam" id="3.30.70.100:FF:000001">
    <property type="entry name" value="ATPase copper transporting beta"/>
    <property type="match status" value="4"/>
</dbReference>
<dbReference type="Gene3D" id="2.70.150.10">
    <property type="entry name" value="Calcium-transporting ATPase, cytoplasmic transduction domain A"/>
    <property type="match status" value="1"/>
</dbReference>
<reference evidence="16" key="1">
    <citation type="submission" date="2020-11" db="EMBL/GenBank/DDBJ databases">
        <authorList>
            <person name="Tran Van P."/>
        </authorList>
    </citation>
    <scope>NUCLEOTIDE SEQUENCE</scope>
</reference>
<evidence type="ECO:0000256" key="7">
    <source>
        <dbReference type="ARBA" id="ARBA00022796"/>
    </source>
</evidence>
<keyword evidence="13 14" id="KW-0472">Membrane</keyword>
<dbReference type="InterPro" id="IPR006122">
    <property type="entry name" value="HMA_Cu_ion-bd"/>
</dbReference>
<dbReference type="PRINTS" id="PR00942">
    <property type="entry name" value="CUATPASEI"/>
</dbReference>
<organism evidence="16">
    <name type="scientific">Timema monikensis</name>
    <dbReference type="NCBI Taxonomy" id="170555"/>
    <lineage>
        <taxon>Eukaryota</taxon>
        <taxon>Metazoa</taxon>
        <taxon>Ecdysozoa</taxon>
        <taxon>Arthropoda</taxon>
        <taxon>Hexapoda</taxon>
        <taxon>Insecta</taxon>
        <taxon>Pterygota</taxon>
        <taxon>Neoptera</taxon>
        <taxon>Polyneoptera</taxon>
        <taxon>Phasmatodea</taxon>
        <taxon>Timematodea</taxon>
        <taxon>Timematoidea</taxon>
        <taxon>Timematidae</taxon>
        <taxon>Timema</taxon>
    </lineage>
</organism>
<dbReference type="GO" id="GO:0043682">
    <property type="term" value="F:P-type divalent copper transporter activity"/>
    <property type="evidence" value="ECO:0007669"/>
    <property type="project" value="TreeGrafter"/>
</dbReference>
<keyword evidence="7" id="KW-0187">Copper transport</keyword>
<evidence type="ECO:0000313" key="16">
    <source>
        <dbReference type="EMBL" id="CAD7432511.1"/>
    </source>
</evidence>
<evidence type="ECO:0000256" key="3">
    <source>
        <dbReference type="ARBA" id="ARBA00022448"/>
    </source>
</evidence>
<keyword evidence="10" id="KW-1278">Translocase</keyword>
<dbReference type="PANTHER" id="PTHR43520">
    <property type="entry name" value="ATP7, ISOFORM B"/>
    <property type="match status" value="1"/>
</dbReference>
<evidence type="ECO:0000259" key="15">
    <source>
        <dbReference type="PROSITE" id="PS50846"/>
    </source>
</evidence>
<evidence type="ECO:0000256" key="4">
    <source>
        <dbReference type="ARBA" id="ARBA00022692"/>
    </source>
</evidence>
<keyword evidence="8" id="KW-0067">ATP-binding</keyword>
<dbReference type="Pfam" id="PF00122">
    <property type="entry name" value="E1-E2_ATPase"/>
    <property type="match status" value="1"/>
</dbReference>
<dbReference type="GO" id="GO:0005802">
    <property type="term" value="C:trans-Golgi network"/>
    <property type="evidence" value="ECO:0007669"/>
    <property type="project" value="TreeGrafter"/>
</dbReference>
<evidence type="ECO:0000256" key="12">
    <source>
        <dbReference type="ARBA" id="ARBA00023008"/>
    </source>
</evidence>
<evidence type="ECO:0000256" key="14">
    <source>
        <dbReference type="SAM" id="Phobius"/>
    </source>
</evidence>
<feature type="domain" description="HMA" evidence="15">
    <location>
        <begin position="69"/>
        <end position="135"/>
    </location>
</feature>
<dbReference type="InterPro" id="IPR036163">
    <property type="entry name" value="HMA_dom_sf"/>
</dbReference>
<feature type="transmembrane region" description="Helical" evidence="14">
    <location>
        <begin position="411"/>
        <end position="433"/>
    </location>
</feature>
<evidence type="ECO:0000256" key="6">
    <source>
        <dbReference type="ARBA" id="ARBA00022741"/>
    </source>
</evidence>
<feature type="transmembrane region" description="Helical" evidence="14">
    <location>
        <begin position="454"/>
        <end position="474"/>
    </location>
</feature>
<name>A0A7R9EEH5_9NEOP</name>
<dbReference type="InterPro" id="IPR006121">
    <property type="entry name" value="HMA_dom"/>
</dbReference>
<dbReference type="GO" id="GO:0005524">
    <property type="term" value="F:ATP binding"/>
    <property type="evidence" value="ECO:0007669"/>
    <property type="project" value="UniProtKB-KW"/>
</dbReference>
<evidence type="ECO:0000256" key="1">
    <source>
        <dbReference type="ARBA" id="ARBA00004127"/>
    </source>
</evidence>
<evidence type="ECO:0000256" key="11">
    <source>
        <dbReference type="ARBA" id="ARBA00022989"/>
    </source>
</evidence>
<dbReference type="GO" id="GO:0005507">
    <property type="term" value="F:copper ion binding"/>
    <property type="evidence" value="ECO:0007669"/>
    <property type="project" value="InterPro"/>
</dbReference>
<keyword evidence="6" id="KW-0547">Nucleotide-binding</keyword>
<feature type="domain" description="HMA" evidence="15">
    <location>
        <begin position="244"/>
        <end position="310"/>
    </location>
</feature>
<evidence type="ECO:0000256" key="8">
    <source>
        <dbReference type="ARBA" id="ARBA00022840"/>
    </source>
</evidence>